<evidence type="ECO:0000313" key="4">
    <source>
        <dbReference type="EMBL" id="KLN34608.1"/>
    </source>
</evidence>
<evidence type="ECO:0000259" key="3">
    <source>
        <dbReference type="Pfam" id="PF08840"/>
    </source>
</evidence>
<dbReference type="EMBL" id="JNBQ01000012">
    <property type="protein sequence ID" value="KLN34608.1"/>
    <property type="molecule type" value="Genomic_DNA"/>
</dbReference>
<comment type="caution">
    <text evidence="4">The sequence shown here is derived from an EMBL/GenBank/DDBJ whole genome shotgun (WGS) entry which is preliminary data.</text>
</comment>
<dbReference type="GO" id="GO:0052689">
    <property type="term" value="F:carboxylic ester hydrolase activity"/>
    <property type="evidence" value="ECO:0007669"/>
    <property type="project" value="TreeGrafter"/>
</dbReference>
<keyword evidence="4" id="KW-0378">Hydrolase</keyword>
<sequence length="532" mass="55301">MIFRTAATTAALAIVLAIVGAVTGPQWDPVPVTEHLEPATPDTAIGGQPPGGAAPVGTFEVRETDVTIRLDGATVGGILREPVDAGDDLPGVVFVHGAGTGLATEAFVDVAADLASAGVVTLVPDKRLDTYTTRHRDYEAMARDYERSVDLLRARPGVDPDQVGLYGESEGTWIVPVMAVEDPTIAFSVLVSAPVVPPRQQAAFAVDSYLRNTDVPHGVFRAIPRAVGMAIPGGGFEYADFDVEPFLERLTQPVLVVYGTADPSMPVEQGAQQILDATGPSSESGGADVTVRFYEDANHGIKIDDVLVPDFPRDLGAWITSLPDSATAQPQVAGAEPNQQYLAGPVPTPRWLGNGDLLVGLVLGAVGLLVLGPVVGLLGGLVRRLRRVAGRPSAPAGLAPGFRVPLAGLGAGAVGTTAALVVYLVAVARLALDYEKDAWVVQGGWVGVRLVGLATLVAAALLINRSAEVRATRRAAADLADASGTDVVDEGRAGVLRVARGVTTRVMLWCVVVGSALLLVILAYWGVYQLGI</sequence>
<feature type="domain" description="BAAT/Acyl-CoA thioester hydrolase C-terminal" evidence="3">
    <location>
        <begin position="145"/>
        <end position="301"/>
    </location>
</feature>
<gene>
    <name evidence="4" type="ORF">FB00_11425</name>
</gene>
<proteinExistence type="predicted"/>
<feature type="transmembrane region" description="Helical" evidence="2">
    <location>
        <begin position="446"/>
        <end position="464"/>
    </location>
</feature>
<dbReference type="PATRIC" id="fig|264251.5.peg.2326"/>
<evidence type="ECO:0000313" key="5">
    <source>
        <dbReference type="Proteomes" id="UP000035265"/>
    </source>
</evidence>
<keyword evidence="2" id="KW-0812">Transmembrane</keyword>
<feature type="transmembrane region" description="Helical" evidence="2">
    <location>
        <begin position="357"/>
        <end position="382"/>
    </location>
</feature>
<accession>A0A0H2KN77</accession>
<dbReference type="Proteomes" id="UP000035265">
    <property type="component" value="Unassembled WGS sequence"/>
</dbReference>
<dbReference type="Pfam" id="PF08840">
    <property type="entry name" value="BAAT_C"/>
    <property type="match status" value="1"/>
</dbReference>
<keyword evidence="2" id="KW-0472">Membrane</keyword>
<evidence type="ECO:0000256" key="2">
    <source>
        <dbReference type="SAM" id="Phobius"/>
    </source>
</evidence>
<dbReference type="InterPro" id="IPR014940">
    <property type="entry name" value="BAAT_C"/>
</dbReference>
<keyword evidence="5" id="KW-1185">Reference proteome</keyword>
<dbReference type="Gene3D" id="3.40.50.1820">
    <property type="entry name" value="alpha/beta hydrolase"/>
    <property type="match status" value="1"/>
</dbReference>
<dbReference type="PANTHER" id="PTHR43265">
    <property type="entry name" value="ESTERASE ESTD"/>
    <property type="match status" value="1"/>
</dbReference>
<organism evidence="4 5">
    <name type="scientific">Cellulosimicrobium funkei</name>
    <dbReference type="NCBI Taxonomy" id="264251"/>
    <lineage>
        <taxon>Bacteria</taxon>
        <taxon>Bacillati</taxon>
        <taxon>Actinomycetota</taxon>
        <taxon>Actinomycetes</taxon>
        <taxon>Micrococcales</taxon>
        <taxon>Promicromonosporaceae</taxon>
        <taxon>Cellulosimicrobium</taxon>
    </lineage>
</organism>
<feature type="region of interest" description="Disordered" evidence="1">
    <location>
        <begin position="37"/>
        <end position="57"/>
    </location>
</feature>
<dbReference type="InterPro" id="IPR053145">
    <property type="entry name" value="AB_hydrolase_Est10"/>
</dbReference>
<dbReference type="RefSeq" id="WP_047232997.1">
    <property type="nucleotide sequence ID" value="NZ_JNBQ01000012.1"/>
</dbReference>
<reference evidence="4 5" key="1">
    <citation type="submission" date="2014-05" db="EMBL/GenBank/DDBJ databases">
        <title>Cellulosimicrobium funkei U11 genome.</title>
        <authorList>
            <person name="Hu C."/>
            <person name="Gong Y."/>
            <person name="Wan W."/>
            <person name="Jiang M."/>
        </authorList>
    </citation>
    <scope>NUCLEOTIDE SEQUENCE [LARGE SCALE GENOMIC DNA]</scope>
    <source>
        <strain evidence="4 5">U11</strain>
    </source>
</reference>
<dbReference type="STRING" id="264251.FB00_11425"/>
<dbReference type="PANTHER" id="PTHR43265:SF1">
    <property type="entry name" value="ESTERASE ESTD"/>
    <property type="match status" value="1"/>
</dbReference>
<dbReference type="SUPFAM" id="SSF53474">
    <property type="entry name" value="alpha/beta-Hydrolases"/>
    <property type="match status" value="1"/>
</dbReference>
<evidence type="ECO:0000256" key="1">
    <source>
        <dbReference type="SAM" id="MobiDB-lite"/>
    </source>
</evidence>
<dbReference type="AlphaFoldDB" id="A0A0H2KN77"/>
<name>A0A0H2KN77_9MICO</name>
<feature type="transmembrane region" description="Helical" evidence="2">
    <location>
        <begin position="506"/>
        <end position="527"/>
    </location>
</feature>
<protein>
    <submittedName>
        <fullName evidence="4">Dienelactone hydrolase</fullName>
    </submittedName>
</protein>
<feature type="compositionally biased region" description="Low complexity" evidence="1">
    <location>
        <begin position="44"/>
        <end position="57"/>
    </location>
</feature>
<feature type="transmembrane region" description="Helical" evidence="2">
    <location>
        <begin position="402"/>
        <end position="426"/>
    </location>
</feature>
<keyword evidence="2" id="KW-1133">Transmembrane helix</keyword>
<dbReference type="InterPro" id="IPR029058">
    <property type="entry name" value="AB_hydrolase_fold"/>
</dbReference>